<organism evidence="2 3">
    <name type="scientific">Mycena rosella</name>
    <name type="common">Pink bonnet</name>
    <name type="synonym">Agaricus rosellus</name>
    <dbReference type="NCBI Taxonomy" id="1033263"/>
    <lineage>
        <taxon>Eukaryota</taxon>
        <taxon>Fungi</taxon>
        <taxon>Dikarya</taxon>
        <taxon>Basidiomycota</taxon>
        <taxon>Agaricomycotina</taxon>
        <taxon>Agaricomycetes</taxon>
        <taxon>Agaricomycetidae</taxon>
        <taxon>Agaricales</taxon>
        <taxon>Marasmiineae</taxon>
        <taxon>Mycenaceae</taxon>
        <taxon>Mycena</taxon>
    </lineage>
</organism>
<dbReference type="EMBL" id="JARKIE010000022">
    <property type="protein sequence ID" value="KAJ7699525.1"/>
    <property type="molecule type" value="Genomic_DNA"/>
</dbReference>
<accession>A0AAD7DU88</accession>
<keyword evidence="3" id="KW-1185">Reference proteome</keyword>
<dbReference type="AlphaFoldDB" id="A0AAD7DU88"/>
<name>A0AAD7DU88_MYCRO</name>
<proteinExistence type="predicted"/>
<gene>
    <name evidence="2" type="ORF">B0H17DRAFT_1129141</name>
</gene>
<keyword evidence="1" id="KW-0732">Signal</keyword>
<evidence type="ECO:0000313" key="2">
    <source>
        <dbReference type="EMBL" id="KAJ7699525.1"/>
    </source>
</evidence>
<comment type="caution">
    <text evidence="2">The sequence shown here is derived from an EMBL/GenBank/DDBJ whole genome shotgun (WGS) entry which is preliminary data.</text>
</comment>
<evidence type="ECO:0000313" key="3">
    <source>
        <dbReference type="Proteomes" id="UP001221757"/>
    </source>
</evidence>
<feature type="chain" id="PRO_5042190931" evidence="1">
    <location>
        <begin position="24"/>
        <end position="191"/>
    </location>
</feature>
<evidence type="ECO:0000256" key="1">
    <source>
        <dbReference type="SAM" id="SignalP"/>
    </source>
</evidence>
<reference evidence="2" key="1">
    <citation type="submission" date="2023-03" db="EMBL/GenBank/DDBJ databases">
        <title>Massive genome expansion in bonnet fungi (Mycena s.s.) driven by repeated elements and novel gene families across ecological guilds.</title>
        <authorList>
            <consortium name="Lawrence Berkeley National Laboratory"/>
            <person name="Harder C.B."/>
            <person name="Miyauchi S."/>
            <person name="Viragh M."/>
            <person name="Kuo A."/>
            <person name="Thoen E."/>
            <person name="Andreopoulos B."/>
            <person name="Lu D."/>
            <person name="Skrede I."/>
            <person name="Drula E."/>
            <person name="Henrissat B."/>
            <person name="Morin E."/>
            <person name="Kohler A."/>
            <person name="Barry K."/>
            <person name="LaButti K."/>
            <person name="Morin E."/>
            <person name="Salamov A."/>
            <person name="Lipzen A."/>
            <person name="Mereny Z."/>
            <person name="Hegedus B."/>
            <person name="Baldrian P."/>
            <person name="Stursova M."/>
            <person name="Weitz H."/>
            <person name="Taylor A."/>
            <person name="Grigoriev I.V."/>
            <person name="Nagy L.G."/>
            <person name="Martin F."/>
            <person name="Kauserud H."/>
        </authorList>
    </citation>
    <scope>NUCLEOTIDE SEQUENCE</scope>
    <source>
        <strain evidence="2">CBHHK067</strain>
    </source>
</reference>
<dbReference type="Proteomes" id="UP001221757">
    <property type="component" value="Unassembled WGS sequence"/>
</dbReference>
<sequence length="191" mass="21618">MAVLYSVFALGALVNLPLPPYNAESNESYINLCCMVQAMVLIIPTETQVLDALPDIYGVEHVSTRMGLCVASDPTYSPFHHITASVTSRVHITPWRARWQPSLAYSQVVVVRILTLYSVLMCSVLRDIFDRDVGLFERGAVAPKCLDRVNIDFKWNDIDTTGFFFRERALKKIEEKVENLTSGKTSRINFR</sequence>
<feature type="signal peptide" evidence="1">
    <location>
        <begin position="1"/>
        <end position="23"/>
    </location>
</feature>
<protein>
    <submittedName>
        <fullName evidence="2">Uncharacterized protein</fullName>
    </submittedName>
</protein>